<evidence type="ECO:0000313" key="1">
    <source>
        <dbReference type="EMBL" id="OKO99772.1"/>
    </source>
</evidence>
<organism evidence="1 2">
    <name type="scientific">Xenorhabdus thuongxuanensis</name>
    <dbReference type="NCBI Taxonomy" id="1873484"/>
    <lineage>
        <taxon>Bacteria</taxon>
        <taxon>Pseudomonadati</taxon>
        <taxon>Pseudomonadota</taxon>
        <taxon>Gammaproteobacteria</taxon>
        <taxon>Enterobacterales</taxon>
        <taxon>Morganellaceae</taxon>
        <taxon>Xenorhabdus</taxon>
    </lineage>
</organism>
<reference evidence="1 2" key="1">
    <citation type="submission" date="2016-09" db="EMBL/GenBank/DDBJ databases">
        <title>Xenorhabdus thuongxuanensis sp. nov. and Xenorhabdus eapokensis sp. nov., isolated from Steinernema species.</title>
        <authorList>
            <person name="Kaempfer P."/>
            <person name="Tobias N.J."/>
            <person name="Phan Ke L."/>
            <person name="Bode H.B."/>
            <person name="Glaeser S.P."/>
        </authorList>
    </citation>
    <scope>NUCLEOTIDE SEQUENCE [LARGE SCALE GENOMIC DNA]</scope>
    <source>
        <strain evidence="1 2">30TX1</strain>
    </source>
</reference>
<name>A0A1Q5THR2_9GAMM</name>
<dbReference type="InterPro" id="IPR009241">
    <property type="entry name" value="HigB-like"/>
</dbReference>
<protein>
    <submittedName>
        <fullName evidence="1">Phage derived protein, Gp49-like</fullName>
    </submittedName>
</protein>
<evidence type="ECO:0000313" key="2">
    <source>
        <dbReference type="Proteomes" id="UP000186277"/>
    </source>
</evidence>
<dbReference type="EMBL" id="MKGR01000065">
    <property type="protein sequence ID" value="OKO99772.1"/>
    <property type="molecule type" value="Genomic_DNA"/>
</dbReference>
<sequence>MFELIFHPEAEQEIYALNEPMQGKVIKALEKLEAKGNQLRYPDTRFLQNELFELRVGKKDITRTLFAFAKGKKFIFYGRL</sequence>
<dbReference type="AlphaFoldDB" id="A0A1Q5THR2"/>
<dbReference type="Proteomes" id="UP000186277">
    <property type="component" value="Unassembled WGS sequence"/>
</dbReference>
<proteinExistence type="predicted"/>
<gene>
    <name evidence="1" type="ORF">Xentx_03583</name>
</gene>
<accession>A0A1Q5THR2</accession>
<comment type="caution">
    <text evidence="1">The sequence shown here is derived from an EMBL/GenBank/DDBJ whole genome shotgun (WGS) entry which is preliminary data.</text>
</comment>
<dbReference type="Pfam" id="PF05973">
    <property type="entry name" value="Gp49"/>
    <property type="match status" value="1"/>
</dbReference>
<keyword evidence="2" id="KW-1185">Reference proteome</keyword>